<protein>
    <submittedName>
        <fullName evidence="6">Metallophosphoesterase</fullName>
    </submittedName>
</protein>
<keyword evidence="1" id="KW-0479">Metal-binding</keyword>
<dbReference type="GO" id="GO:0046872">
    <property type="term" value="F:metal ion binding"/>
    <property type="evidence" value="ECO:0007669"/>
    <property type="project" value="UniProtKB-KW"/>
</dbReference>
<keyword evidence="3" id="KW-0408">Iron</keyword>
<dbReference type="SUPFAM" id="SSF56300">
    <property type="entry name" value="Metallo-dependent phosphatases"/>
    <property type="match status" value="1"/>
</dbReference>
<proteinExistence type="inferred from homology"/>
<organism evidence="6 7">
    <name type="scientific">Vibrio alginolyticus</name>
    <dbReference type="NCBI Taxonomy" id="663"/>
    <lineage>
        <taxon>Bacteria</taxon>
        <taxon>Pseudomonadati</taxon>
        <taxon>Pseudomonadota</taxon>
        <taxon>Gammaproteobacteria</taxon>
        <taxon>Vibrionales</taxon>
        <taxon>Vibrionaceae</taxon>
        <taxon>Vibrio</taxon>
    </lineage>
</organism>
<evidence type="ECO:0000256" key="2">
    <source>
        <dbReference type="ARBA" id="ARBA00022801"/>
    </source>
</evidence>
<evidence type="ECO:0000256" key="1">
    <source>
        <dbReference type="ARBA" id="ARBA00022723"/>
    </source>
</evidence>
<reference evidence="6 7" key="1">
    <citation type="submission" date="2019-09" db="EMBL/GenBank/DDBJ databases">
        <title>Draft genome sequencing and comparative genomics of hatchery-associated Vibrios.</title>
        <authorList>
            <person name="Kehlet-Delgado H."/>
            <person name="Mueller R.S."/>
        </authorList>
    </citation>
    <scope>NUCLEOTIDE SEQUENCE [LARGE SCALE GENOMIC DNA]</scope>
    <source>
        <strain evidence="6 7">081416A</strain>
    </source>
</reference>
<dbReference type="InterPro" id="IPR004843">
    <property type="entry name" value="Calcineurin-like_PHP"/>
</dbReference>
<dbReference type="EMBL" id="VTYF01000001">
    <property type="protein sequence ID" value="NOI07368.1"/>
    <property type="molecule type" value="Genomic_DNA"/>
</dbReference>
<evidence type="ECO:0000256" key="3">
    <source>
        <dbReference type="ARBA" id="ARBA00023004"/>
    </source>
</evidence>
<dbReference type="RefSeq" id="WP_171345302.1">
    <property type="nucleotide sequence ID" value="NZ_VTYF01000001.1"/>
</dbReference>
<dbReference type="AlphaFoldDB" id="A0A7Y4AYF2"/>
<comment type="similarity">
    <text evidence="4">Belongs to the cyclic nucleotide phosphodiesterase class-III family.</text>
</comment>
<accession>A0A7Y4AYF2</accession>
<dbReference type="InterPro" id="IPR050884">
    <property type="entry name" value="CNP_phosphodiesterase-III"/>
</dbReference>
<feature type="domain" description="Calcineurin-like phosphoesterase" evidence="5">
    <location>
        <begin position="1"/>
        <end position="250"/>
    </location>
</feature>
<evidence type="ECO:0000313" key="7">
    <source>
        <dbReference type="Proteomes" id="UP000532247"/>
    </source>
</evidence>
<keyword evidence="2" id="KW-0378">Hydrolase</keyword>
<evidence type="ECO:0000256" key="4">
    <source>
        <dbReference type="ARBA" id="ARBA00025742"/>
    </source>
</evidence>
<evidence type="ECO:0000313" key="6">
    <source>
        <dbReference type="EMBL" id="NOI07368.1"/>
    </source>
</evidence>
<sequence length="410" mass="46799">MKLLVLSDLHVGSKARAQDFSTSPDDMACRNTPNFYKDFSDLVEHHKIKATHILIAGDITQTAAYSEFELAAKNIKAIAELLNVNTECVFFIPGNHDSSWDDEKSSIDNNEPLELTIRKKYINLEQHPYFKELLNNATFQGMYSSPYGSIWDSEEITVVGINSSARDSINTTVHHGSVSIEDLGSIKAELDKIETSDKIKVLLTHHHPKNYTDRTFQDNDFSIMQNADALLRFATSSEFDVIVHGHKHIPRFDIHSDSLNYPIVALSAGSFSASLKDYHNGVANFFHIIEVDGKCSVNDNILGKVITWAYFDNNKWISASKERDYISHEEYFGDVRNRKVLKKELKYDIEAQIQNTGNFRWKNLLSSKPELKYCNLGLREIVIMELCQEEGWEYLPMKSNDFLVILEDSE</sequence>
<dbReference type="InterPro" id="IPR029052">
    <property type="entry name" value="Metallo-depent_PP-like"/>
</dbReference>
<name>A0A7Y4AYF2_VIBAL</name>
<dbReference type="Gene3D" id="3.60.21.10">
    <property type="match status" value="1"/>
</dbReference>
<evidence type="ECO:0000259" key="5">
    <source>
        <dbReference type="Pfam" id="PF00149"/>
    </source>
</evidence>
<dbReference type="Pfam" id="PF00149">
    <property type="entry name" value="Metallophos"/>
    <property type="match status" value="1"/>
</dbReference>
<dbReference type="Proteomes" id="UP000532247">
    <property type="component" value="Unassembled WGS sequence"/>
</dbReference>
<gene>
    <name evidence="6" type="ORF">F0254_00635</name>
</gene>
<dbReference type="PANTHER" id="PTHR42988">
    <property type="entry name" value="PHOSPHOHYDROLASE"/>
    <property type="match status" value="1"/>
</dbReference>
<dbReference type="GO" id="GO:0016787">
    <property type="term" value="F:hydrolase activity"/>
    <property type="evidence" value="ECO:0007669"/>
    <property type="project" value="UniProtKB-KW"/>
</dbReference>
<comment type="caution">
    <text evidence="6">The sequence shown here is derived from an EMBL/GenBank/DDBJ whole genome shotgun (WGS) entry which is preliminary data.</text>
</comment>
<dbReference type="PANTHER" id="PTHR42988:SF2">
    <property type="entry name" value="CYCLIC NUCLEOTIDE PHOSPHODIESTERASE CBUA0032-RELATED"/>
    <property type="match status" value="1"/>
</dbReference>